<reference evidence="2" key="1">
    <citation type="journal article" date="2019" name="Sci. Rep.">
        <title>Draft genome of Tanacetum cinerariifolium, the natural source of mosquito coil.</title>
        <authorList>
            <person name="Yamashiro T."/>
            <person name="Shiraishi A."/>
            <person name="Satake H."/>
            <person name="Nakayama K."/>
        </authorList>
    </citation>
    <scope>NUCLEOTIDE SEQUENCE</scope>
</reference>
<dbReference type="PANTHER" id="PTHR11439">
    <property type="entry name" value="GAG-POL-RELATED RETROTRANSPOSON"/>
    <property type="match status" value="1"/>
</dbReference>
<proteinExistence type="predicted"/>
<evidence type="ECO:0000259" key="1">
    <source>
        <dbReference type="Pfam" id="PF07727"/>
    </source>
</evidence>
<sequence>EEEVYVCQPSGFKDPDHPDKVYKVVKTLYGLHQAPRACNYAGASLDKKSTTRGCQFLGSRLTSWQCKKQTVVTTSSTKAEYAAGASCCVQVLWIQNQMLDYG</sequence>
<dbReference type="Pfam" id="PF07727">
    <property type="entry name" value="RVT_2"/>
    <property type="match status" value="1"/>
</dbReference>
<evidence type="ECO:0000313" key="2">
    <source>
        <dbReference type="EMBL" id="GFC71162.1"/>
    </source>
</evidence>
<dbReference type="AlphaFoldDB" id="A0A699QKY8"/>
<feature type="non-terminal residue" evidence="2">
    <location>
        <position position="1"/>
    </location>
</feature>
<protein>
    <submittedName>
        <fullName evidence="2">Putative ribonuclease H-like domain-containing protein</fullName>
    </submittedName>
</protein>
<feature type="non-terminal residue" evidence="2">
    <location>
        <position position="102"/>
    </location>
</feature>
<dbReference type="InterPro" id="IPR013103">
    <property type="entry name" value="RVT_2"/>
</dbReference>
<comment type="caution">
    <text evidence="2">The sequence shown here is derived from an EMBL/GenBank/DDBJ whole genome shotgun (WGS) entry which is preliminary data.</text>
</comment>
<dbReference type="CDD" id="cd09272">
    <property type="entry name" value="RNase_HI_RT_Ty1"/>
    <property type="match status" value="1"/>
</dbReference>
<feature type="domain" description="Reverse transcriptase Ty1/copia-type" evidence="1">
    <location>
        <begin position="1"/>
        <end position="39"/>
    </location>
</feature>
<gene>
    <name evidence="2" type="ORF">Tci_843132</name>
</gene>
<dbReference type="PANTHER" id="PTHR11439:SF495">
    <property type="entry name" value="REVERSE TRANSCRIPTASE, RNA-DEPENDENT DNA POLYMERASE-RELATED"/>
    <property type="match status" value="1"/>
</dbReference>
<dbReference type="EMBL" id="BKCJ011032155">
    <property type="protein sequence ID" value="GFC71162.1"/>
    <property type="molecule type" value="Genomic_DNA"/>
</dbReference>
<name>A0A699QKY8_TANCI</name>
<organism evidence="2">
    <name type="scientific">Tanacetum cinerariifolium</name>
    <name type="common">Dalmatian daisy</name>
    <name type="synonym">Chrysanthemum cinerariifolium</name>
    <dbReference type="NCBI Taxonomy" id="118510"/>
    <lineage>
        <taxon>Eukaryota</taxon>
        <taxon>Viridiplantae</taxon>
        <taxon>Streptophyta</taxon>
        <taxon>Embryophyta</taxon>
        <taxon>Tracheophyta</taxon>
        <taxon>Spermatophyta</taxon>
        <taxon>Magnoliopsida</taxon>
        <taxon>eudicotyledons</taxon>
        <taxon>Gunneridae</taxon>
        <taxon>Pentapetalae</taxon>
        <taxon>asterids</taxon>
        <taxon>campanulids</taxon>
        <taxon>Asterales</taxon>
        <taxon>Asteraceae</taxon>
        <taxon>Asteroideae</taxon>
        <taxon>Anthemideae</taxon>
        <taxon>Anthemidinae</taxon>
        <taxon>Tanacetum</taxon>
    </lineage>
</organism>
<accession>A0A699QKY8</accession>